<dbReference type="GO" id="GO:0000379">
    <property type="term" value="P:tRNA-type intron splice site recognition and cleavage"/>
    <property type="evidence" value="ECO:0007669"/>
    <property type="project" value="TreeGrafter"/>
</dbReference>
<feature type="domain" description="tRNA-splicing endonuclease subunit Sen54 N-terminal" evidence="4">
    <location>
        <begin position="78"/>
        <end position="155"/>
    </location>
</feature>
<sequence>MDDLFEKPIHISHNEREEDKTDGEDFSSGEDENMDWSKLPSISRPVIPKRGEKDFEPSVQGGSGYQRHILDNKRKAMFQALGVERNTSSKTISHGIWDPSIARAHVTVARGIHFTTMGHAVARNDAIQTRKLPKRLELLPEEALYLIERGAMFTWKAGREHQLTGDPGLEEMVGEPMTVQQAFSEMIGMENLTLEKYQVYAYLKRLGYVVMRTTPPSVWYPSAAPFGRLSSPRMPIWEKIWGLTVNTLKAISSPSSWQINWWKPLRYGLWLHHNLNYPSVFSSLRSLIARYPVPLVDRTSSSDVVSPYEIFYNIYKPATPFKKTSPPAPDFSIVVVDARTTPMPTLSEFSTLFDLLPELPPPEPRKRMSYADQRAAKSSSTTKPPVSSTSTVTPGSRSLFGRFLTFIYPFSNKGLPTPPPVRKPNPFAVLKAGKKLVVIAAVDAGTISFFGFRQGAFEEFPMM</sequence>
<dbReference type="InterPro" id="IPR024336">
    <property type="entry name" value="tRNA_splic_suSen54_N"/>
</dbReference>
<gene>
    <name evidence="5" type="ORF">NLI96_g1740</name>
</gene>
<evidence type="ECO:0000256" key="2">
    <source>
        <dbReference type="ARBA" id="ARBA00022694"/>
    </source>
</evidence>
<proteinExistence type="inferred from homology"/>
<dbReference type="PANTHER" id="PTHR21027">
    <property type="entry name" value="TRNA-SPLICING ENDONUCLEASE SUBUNIT SEN54"/>
    <property type="match status" value="1"/>
</dbReference>
<evidence type="ECO:0000259" key="4">
    <source>
        <dbReference type="Pfam" id="PF12928"/>
    </source>
</evidence>
<comment type="similarity">
    <text evidence="1">Belongs to the SEN54 family.</text>
</comment>
<feature type="compositionally biased region" description="Low complexity" evidence="3">
    <location>
        <begin position="377"/>
        <end position="394"/>
    </location>
</feature>
<feature type="region of interest" description="Disordered" evidence="3">
    <location>
        <begin position="364"/>
        <end position="394"/>
    </location>
</feature>
<feature type="region of interest" description="Disordered" evidence="3">
    <location>
        <begin position="1"/>
        <end position="65"/>
    </location>
</feature>
<feature type="compositionally biased region" description="Acidic residues" evidence="3">
    <location>
        <begin position="20"/>
        <end position="34"/>
    </location>
</feature>
<evidence type="ECO:0000313" key="5">
    <source>
        <dbReference type="EMBL" id="KAJ3489984.1"/>
    </source>
</evidence>
<name>A0AAD5YKM7_9APHY</name>
<evidence type="ECO:0000256" key="3">
    <source>
        <dbReference type="SAM" id="MobiDB-lite"/>
    </source>
</evidence>
<dbReference type="GO" id="GO:0000214">
    <property type="term" value="C:tRNA-intron endonuclease complex"/>
    <property type="evidence" value="ECO:0007669"/>
    <property type="project" value="TreeGrafter"/>
</dbReference>
<reference evidence="5" key="1">
    <citation type="submission" date="2022-07" db="EMBL/GenBank/DDBJ databases">
        <title>Genome Sequence of Physisporinus lineatus.</title>
        <authorList>
            <person name="Buettner E."/>
        </authorList>
    </citation>
    <scope>NUCLEOTIDE SEQUENCE</scope>
    <source>
        <strain evidence="5">VT162</strain>
    </source>
</reference>
<evidence type="ECO:0000256" key="1">
    <source>
        <dbReference type="ARBA" id="ARBA00005736"/>
    </source>
</evidence>
<dbReference type="Pfam" id="PF12928">
    <property type="entry name" value="tRNA_int_end_N2"/>
    <property type="match status" value="1"/>
</dbReference>
<accession>A0AAD5YKM7</accession>
<protein>
    <recommendedName>
        <fullName evidence="4">tRNA-splicing endonuclease subunit Sen54 N-terminal domain-containing protein</fullName>
    </recommendedName>
</protein>
<dbReference type="Proteomes" id="UP001212997">
    <property type="component" value="Unassembled WGS sequence"/>
</dbReference>
<evidence type="ECO:0000313" key="6">
    <source>
        <dbReference type="Proteomes" id="UP001212997"/>
    </source>
</evidence>
<organism evidence="5 6">
    <name type="scientific">Meripilus lineatus</name>
    <dbReference type="NCBI Taxonomy" id="2056292"/>
    <lineage>
        <taxon>Eukaryota</taxon>
        <taxon>Fungi</taxon>
        <taxon>Dikarya</taxon>
        <taxon>Basidiomycota</taxon>
        <taxon>Agaricomycotina</taxon>
        <taxon>Agaricomycetes</taxon>
        <taxon>Polyporales</taxon>
        <taxon>Meripilaceae</taxon>
        <taxon>Meripilus</taxon>
    </lineage>
</organism>
<comment type="caution">
    <text evidence="5">The sequence shown here is derived from an EMBL/GenBank/DDBJ whole genome shotgun (WGS) entry which is preliminary data.</text>
</comment>
<dbReference type="AlphaFoldDB" id="A0AAD5YKM7"/>
<dbReference type="PANTHER" id="PTHR21027:SF1">
    <property type="entry name" value="TRNA-SPLICING ENDONUCLEASE SUBUNIT SEN54"/>
    <property type="match status" value="1"/>
</dbReference>
<dbReference type="InterPro" id="IPR024337">
    <property type="entry name" value="tRNA_splic_suSen54"/>
</dbReference>
<dbReference type="EMBL" id="JANAWD010000035">
    <property type="protein sequence ID" value="KAJ3489984.1"/>
    <property type="molecule type" value="Genomic_DNA"/>
</dbReference>
<keyword evidence="6" id="KW-1185">Reference proteome</keyword>
<feature type="compositionally biased region" description="Basic and acidic residues" evidence="3">
    <location>
        <begin position="1"/>
        <end position="19"/>
    </location>
</feature>
<keyword evidence="2" id="KW-0819">tRNA processing</keyword>